<gene>
    <name evidence="2" type="ORF">FMEXI_11036</name>
</gene>
<feature type="region of interest" description="Disordered" evidence="1">
    <location>
        <begin position="506"/>
        <end position="538"/>
    </location>
</feature>
<comment type="caution">
    <text evidence="2">The sequence shown here is derived from an EMBL/GenBank/DDBJ whole genome shotgun (WGS) entry which is preliminary data.</text>
</comment>
<feature type="compositionally biased region" description="Acidic residues" evidence="1">
    <location>
        <begin position="521"/>
        <end position="538"/>
    </location>
</feature>
<sequence length="631" mass="71587">MLDQDLLSGSMPFHRECFLAAGGNQSARSVAAATYPGRPFEGRHHLQHRRRRWLKDTFAQDLFQALRGRLPQDICLQIAVYFPRERATQAFQQHWPKDHPPQPGNISIPVHRGVTLWAQYALYEGNWYIRSFSYTSRGGNEDIILDWNTEKLPNVFIYHNGLGVRKLIITEDNDTPNSGMFYLKARFDGIKLRGLGVVKSPDSFVEFSDDGPRDIRWAVPPAPVKHSPKIPLPNGLDTQFVRAFDWNKPGTLGYSFLISGSVILHINSHQAGMSAASEEYDRFHYRSVARLYLAMSPGEYVSELWVRTYHNRLSTLIVVTSYGRSLVVGPENHEPGATYHVIAELPQSKPCRMFYAETYKKRIGWLHFDSVSTWRHPEKRHIHPEKRQIDYPWTSVASALTARELWLPESHYTSATLDDVREITPCKFLRTRFLDDGERITGLLLTYTDGSRSSVGEIRPDKLGTPVAVTSGTMFLQYKGPSCDGPDTISHVAAYGLDWFGFSEPPVPASSAEESEHTDPEPLEDEDGSDISSSEESDSDFLTRYANTMAVPMNGRFDWSFRAKEDYILSHHKCGNPKHEMQHVLAEHATMAKEDPVVKSLSVLIGKIDPGDLDEMYRYAESNGNYEIFGL</sequence>
<accession>A0A8H5MP58</accession>
<dbReference type="AlphaFoldDB" id="A0A8H5MP58"/>
<proteinExistence type="predicted"/>
<reference evidence="2 3" key="1">
    <citation type="submission" date="2020-05" db="EMBL/GenBank/DDBJ databases">
        <title>Identification and distribution of gene clusters putatively required for synthesis of sphingolipid metabolism inhibitors in phylogenetically diverse species of the filamentous fungus Fusarium.</title>
        <authorList>
            <person name="Kim H.-S."/>
            <person name="Busman M."/>
            <person name="Brown D.W."/>
            <person name="Divon H."/>
            <person name="Uhlig S."/>
            <person name="Proctor R.H."/>
        </authorList>
    </citation>
    <scope>NUCLEOTIDE SEQUENCE [LARGE SCALE GENOMIC DNA]</scope>
    <source>
        <strain evidence="2 3">NRRL 53147</strain>
    </source>
</reference>
<evidence type="ECO:0000313" key="3">
    <source>
        <dbReference type="Proteomes" id="UP000522262"/>
    </source>
</evidence>
<dbReference type="EMBL" id="JAAOAM010000289">
    <property type="protein sequence ID" value="KAF5534955.1"/>
    <property type="molecule type" value="Genomic_DNA"/>
</dbReference>
<protein>
    <submittedName>
        <fullName evidence="2">Uncharacterized protein</fullName>
    </submittedName>
</protein>
<evidence type="ECO:0000313" key="2">
    <source>
        <dbReference type="EMBL" id="KAF5534955.1"/>
    </source>
</evidence>
<keyword evidence="3" id="KW-1185">Reference proteome</keyword>
<organism evidence="2 3">
    <name type="scientific">Fusarium mexicanum</name>
    <dbReference type="NCBI Taxonomy" id="751941"/>
    <lineage>
        <taxon>Eukaryota</taxon>
        <taxon>Fungi</taxon>
        <taxon>Dikarya</taxon>
        <taxon>Ascomycota</taxon>
        <taxon>Pezizomycotina</taxon>
        <taxon>Sordariomycetes</taxon>
        <taxon>Hypocreomycetidae</taxon>
        <taxon>Hypocreales</taxon>
        <taxon>Nectriaceae</taxon>
        <taxon>Fusarium</taxon>
        <taxon>Fusarium fujikuroi species complex</taxon>
    </lineage>
</organism>
<name>A0A8H5MP58_9HYPO</name>
<evidence type="ECO:0000256" key="1">
    <source>
        <dbReference type="SAM" id="MobiDB-lite"/>
    </source>
</evidence>
<dbReference type="Proteomes" id="UP000522262">
    <property type="component" value="Unassembled WGS sequence"/>
</dbReference>